<dbReference type="STRING" id="694573.A0A194UMZ3"/>
<feature type="compositionally biased region" description="Polar residues" evidence="6">
    <location>
        <begin position="253"/>
        <end position="280"/>
    </location>
</feature>
<name>A0A194UMZ3_CYTMA</name>
<protein>
    <recommendedName>
        <fullName evidence="2">Ribonuclease H2 subunit B</fullName>
    </recommendedName>
    <alternativeName>
        <fullName evidence="5">Ribonuclease HI subunit B</fullName>
    </alternativeName>
</protein>
<dbReference type="PANTHER" id="PTHR13383:SF11">
    <property type="entry name" value="RIBONUCLEASE H2 SUBUNIT B"/>
    <property type="match status" value="1"/>
</dbReference>
<dbReference type="InterPro" id="IPR019024">
    <property type="entry name" value="RNase_H2_suB_wHTH"/>
</dbReference>
<organism evidence="9 10">
    <name type="scientific">Cytospora mali</name>
    <name type="common">Apple Valsa canker fungus</name>
    <name type="synonym">Valsa mali</name>
    <dbReference type="NCBI Taxonomy" id="578113"/>
    <lineage>
        <taxon>Eukaryota</taxon>
        <taxon>Fungi</taxon>
        <taxon>Dikarya</taxon>
        <taxon>Ascomycota</taxon>
        <taxon>Pezizomycotina</taxon>
        <taxon>Sordariomycetes</taxon>
        <taxon>Sordariomycetidae</taxon>
        <taxon>Diaporthales</taxon>
        <taxon>Cytosporaceae</taxon>
        <taxon>Cytospora</taxon>
    </lineage>
</organism>
<feature type="domain" description="Rnh202 triple barrel" evidence="8">
    <location>
        <begin position="43"/>
        <end position="137"/>
    </location>
</feature>
<feature type="region of interest" description="Disordered" evidence="6">
    <location>
        <begin position="378"/>
        <end position="446"/>
    </location>
</feature>
<dbReference type="Pfam" id="PF09468">
    <property type="entry name" value="RNase_H2-Ydr279"/>
    <property type="match status" value="1"/>
</dbReference>
<dbReference type="GO" id="GO:0006401">
    <property type="term" value="P:RNA catabolic process"/>
    <property type="evidence" value="ECO:0007669"/>
    <property type="project" value="TreeGrafter"/>
</dbReference>
<dbReference type="Pfam" id="PF17745">
    <property type="entry name" value="Ydr279_N"/>
    <property type="match status" value="1"/>
</dbReference>
<dbReference type="CDD" id="cd09270">
    <property type="entry name" value="RNase_H2-B"/>
    <property type="match status" value="1"/>
</dbReference>
<evidence type="ECO:0000256" key="6">
    <source>
        <dbReference type="SAM" id="MobiDB-lite"/>
    </source>
</evidence>
<dbReference type="GO" id="GO:0005654">
    <property type="term" value="C:nucleoplasm"/>
    <property type="evidence" value="ECO:0007669"/>
    <property type="project" value="TreeGrafter"/>
</dbReference>
<keyword evidence="3" id="KW-0539">Nucleus</keyword>
<dbReference type="GO" id="GO:0032299">
    <property type="term" value="C:ribonuclease H2 complex"/>
    <property type="evidence" value="ECO:0007669"/>
    <property type="project" value="InterPro"/>
</dbReference>
<evidence type="ECO:0000256" key="3">
    <source>
        <dbReference type="ARBA" id="ARBA00023242"/>
    </source>
</evidence>
<dbReference type="Gene3D" id="1.10.20.120">
    <property type="match status" value="1"/>
</dbReference>
<evidence type="ECO:0000256" key="1">
    <source>
        <dbReference type="ARBA" id="ARBA00004123"/>
    </source>
</evidence>
<reference evidence="10" key="1">
    <citation type="submission" date="2014-12" db="EMBL/GenBank/DDBJ databases">
        <title>Genome Sequence of Valsa Canker Pathogens Uncovers a Specific Adaption of Colonization on Woody Bark.</title>
        <authorList>
            <person name="Yin Z."/>
            <person name="Liu H."/>
            <person name="Gao X."/>
            <person name="Li Z."/>
            <person name="Song N."/>
            <person name="Ke X."/>
            <person name="Dai Q."/>
            <person name="Wu Y."/>
            <person name="Sun Y."/>
            <person name="Xu J.-R."/>
            <person name="Kang Z.K."/>
            <person name="Wang L."/>
            <person name="Huang L."/>
        </authorList>
    </citation>
    <scope>NUCLEOTIDE SEQUENCE [LARGE SCALE GENOMIC DNA]</scope>
    <source>
        <strain evidence="10">SXYL134</strain>
    </source>
</reference>
<evidence type="ECO:0000313" key="10">
    <source>
        <dbReference type="Proteomes" id="UP000078576"/>
    </source>
</evidence>
<feature type="compositionally biased region" description="Basic and acidic residues" evidence="6">
    <location>
        <begin position="407"/>
        <end position="427"/>
    </location>
</feature>
<feature type="region of interest" description="Disordered" evidence="6">
    <location>
        <begin position="1"/>
        <end position="31"/>
    </location>
</feature>
<keyword evidence="10" id="KW-1185">Reference proteome</keyword>
<feature type="domain" description="Ribonuclease H2 subunit B wHTH" evidence="7">
    <location>
        <begin position="140"/>
        <end position="348"/>
    </location>
</feature>
<dbReference type="InterPro" id="IPR041195">
    <property type="entry name" value="Rnh202_N"/>
</dbReference>
<accession>A0A194UMZ3</accession>
<feature type="compositionally biased region" description="Basic and acidic residues" evidence="6">
    <location>
        <begin position="435"/>
        <end position="446"/>
    </location>
</feature>
<evidence type="ECO:0000259" key="7">
    <source>
        <dbReference type="Pfam" id="PF09468"/>
    </source>
</evidence>
<dbReference type="PANTHER" id="PTHR13383">
    <property type="entry name" value="RIBONUCLEASE H2 SUBUNIT B"/>
    <property type="match status" value="1"/>
</dbReference>
<comment type="subcellular location">
    <subcellularLocation>
        <location evidence="1">Nucleus</location>
    </subcellularLocation>
</comment>
<dbReference type="AlphaFoldDB" id="A0A194UMZ3"/>
<feature type="compositionally biased region" description="Low complexity" evidence="6">
    <location>
        <begin position="281"/>
        <end position="301"/>
    </location>
</feature>
<dbReference type="InterPro" id="IPR040456">
    <property type="entry name" value="RNase_H2_suB"/>
</dbReference>
<feature type="region of interest" description="Disordered" evidence="6">
    <location>
        <begin position="248"/>
        <end position="308"/>
    </location>
</feature>
<gene>
    <name evidence="9" type="ORF">VP1G_00510</name>
</gene>
<dbReference type="Proteomes" id="UP000078576">
    <property type="component" value="Unassembled WGS sequence"/>
</dbReference>
<proteinExistence type="predicted"/>
<evidence type="ECO:0000256" key="5">
    <source>
        <dbReference type="ARBA" id="ARBA00033464"/>
    </source>
</evidence>
<evidence type="ECO:0000259" key="8">
    <source>
        <dbReference type="Pfam" id="PF17745"/>
    </source>
</evidence>
<dbReference type="OrthoDB" id="29098at2759"/>
<evidence type="ECO:0000313" key="9">
    <source>
        <dbReference type="EMBL" id="KUI53029.1"/>
    </source>
</evidence>
<feature type="compositionally biased region" description="Low complexity" evidence="6">
    <location>
        <begin position="11"/>
        <end position="28"/>
    </location>
</feature>
<evidence type="ECO:0000256" key="2">
    <source>
        <dbReference type="ARBA" id="ARBA00019062"/>
    </source>
</evidence>
<sequence>MARTRSKGADKGATTARKDTTTATSTSKYILPAEADSPPKILILPNKATSQARVVSLRNPRYSKPTRYLVCPETGAYEFTRIAAPKTTPRSWLIENKPGSNEPSGDIDGEATKEESEFALEAQVTRDADLYVATPIDPLFLTLPAFTAQLSSAKRMFLSSDDHFDSIAEDAPHLRETLVWPQWRSLLELRMGAACDTVEAGDETMFRLNEEKLLGQILVKAKRMSETGLPKSMEERFVTKALEAPVMAKRSSGVATPSTLEPSESQSNGESQTDSTESQLSVTTSGTTASGTSTAATSVTGDSEALSTKEVTSAIQASGEVVKLQRLRIAFNFICSSYVPPAMSAVLKKKLAESKVSGVDFKPLDNYVTQLTKLRQEAMTARSASDYSRKRSLDEEDEDRREKRRKKEEDEKRKKAGESRGVRDLKKVNTAGMKKMSDFFTKKPKS</sequence>
<comment type="function">
    <text evidence="4">Non catalytic subunit of RNase H2, an endonuclease that specifically degrades the RNA of RNA:DNA hybrids. Participates in DNA replication, possibly by mediating the removal of lagging-strand Okazaki fragment RNA primers during DNA replication. Mediates the excision of single ribonucleotides from DNA:RNA duplexes.</text>
</comment>
<evidence type="ECO:0000256" key="4">
    <source>
        <dbReference type="ARBA" id="ARBA00024778"/>
    </source>
</evidence>
<dbReference type="EMBL" id="KN714667">
    <property type="protein sequence ID" value="KUI53029.1"/>
    <property type="molecule type" value="Genomic_DNA"/>
</dbReference>